<sequence length="451" mass="49195">MRLSTRFALGVAVLMPLLVGLAGLLFVRLSVDDLHTARDERLTQRLQAFTPLALNYTQRPVRLRPAEGDPSEGLYVDPVRGQPLVIGAVPPKLPAPATAPATAGTWRYVSTDLGRRGRLWIFEEQGPLDAQISDLYDQLLIATLIALAVGAAAGLTLGRFTLRPLTRLTKDVKAGNGRLTRKTRAREIDELAGLVNRLLDRRDEAVHRTAEALETARAFAATAAHELRTPLTSMGGNIALLGYPTLPPEDRVEVIRDLAMEQARLERLITMLRQLARGELMEPDSLKDVDLAGVSEVAVQEATRRHRHARFVAHLPDAAMVRGWPEGLRMIVDNLLENAAVHGVGPHGTVRVELTVRVEGTVALLRVADDGPGMPRELHQEAFNRFSRRAGSPGTGLGLTLIHQQVVLHGGTVEIEPSSGRGLSVLVQMPIAWRPDGPSDGLSWLSLHQKI</sequence>
<keyword evidence="9" id="KW-0843">Virulence</keyword>
<gene>
    <name evidence="12" type="ORF">FDA94_03260</name>
</gene>
<dbReference type="InterPro" id="IPR036097">
    <property type="entry name" value="HisK_dim/P_sf"/>
</dbReference>
<keyword evidence="7 12" id="KW-0418">Kinase</keyword>
<comment type="catalytic activity">
    <reaction evidence="1">
        <text>ATP + protein L-histidine = ADP + protein N-phospho-L-histidine.</text>
        <dbReference type="EC" id="2.7.13.3"/>
    </reaction>
</comment>
<keyword evidence="8" id="KW-0902">Two-component regulatory system</keyword>
<keyword evidence="13" id="KW-1185">Reference proteome</keyword>
<comment type="subcellular location">
    <subcellularLocation>
        <location evidence="2">Cell membrane</location>
        <topology evidence="2">Multi-pass membrane protein</topology>
    </subcellularLocation>
</comment>
<evidence type="ECO:0000256" key="4">
    <source>
        <dbReference type="ARBA" id="ARBA00022475"/>
    </source>
</evidence>
<dbReference type="CDD" id="cd00082">
    <property type="entry name" value="HisKA"/>
    <property type="match status" value="1"/>
</dbReference>
<evidence type="ECO:0000256" key="6">
    <source>
        <dbReference type="ARBA" id="ARBA00022679"/>
    </source>
</evidence>
<dbReference type="GO" id="GO:0005886">
    <property type="term" value="C:plasma membrane"/>
    <property type="evidence" value="ECO:0007669"/>
    <property type="project" value="UniProtKB-SubCell"/>
</dbReference>
<accession>A0A4U3MME7</accession>
<dbReference type="InterPro" id="IPR050980">
    <property type="entry name" value="2C_sensor_his_kinase"/>
</dbReference>
<keyword evidence="10" id="KW-0472">Membrane</keyword>
<dbReference type="GO" id="GO:0000155">
    <property type="term" value="F:phosphorelay sensor kinase activity"/>
    <property type="evidence" value="ECO:0007669"/>
    <property type="project" value="InterPro"/>
</dbReference>
<dbReference type="InterPro" id="IPR036890">
    <property type="entry name" value="HATPase_C_sf"/>
</dbReference>
<dbReference type="PROSITE" id="PS50109">
    <property type="entry name" value="HIS_KIN"/>
    <property type="match status" value="1"/>
</dbReference>
<evidence type="ECO:0000256" key="2">
    <source>
        <dbReference type="ARBA" id="ARBA00004651"/>
    </source>
</evidence>
<dbReference type="EC" id="2.7.13.3" evidence="3"/>
<comment type="caution">
    <text evidence="12">The sequence shown here is derived from an EMBL/GenBank/DDBJ whole genome shotgun (WGS) entry which is preliminary data.</text>
</comment>
<dbReference type="AlphaFoldDB" id="A0A4U3MME7"/>
<name>A0A4U3MME7_9ACTN</name>
<feature type="transmembrane region" description="Helical" evidence="10">
    <location>
        <begin position="139"/>
        <end position="160"/>
    </location>
</feature>
<dbReference type="PRINTS" id="PR00344">
    <property type="entry name" value="BCTRLSENSOR"/>
</dbReference>
<dbReference type="EMBL" id="SZQA01000002">
    <property type="protein sequence ID" value="TKK90798.1"/>
    <property type="molecule type" value="Genomic_DNA"/>
</dbReference>
<organism evidence="12 13">
    <name type="scientific">Herbidospora galbida</name>
    <dbReference type="NCBI Taxonomy" id="2575442"/>
    <lineage>
        <taxon>Bacteria</taxon>
        <taxon>Bacillati</taxon>
        <taxon>Actinomycetota</taxon>
        <taxon>Actinomycetes</taxon>
        <taxon>Streptosporangiales</taxon>
        <taxon>Streptosporangiaceae</taxon>
        <taxon>Herbidospora</taxon>
    </lineage>
</organism>
<evidence type="ECO:0000313" key="12">
    <source>
        <dbReference type="EMBL" id="TKK90798.1"/>
    </source>
</evidence>
<dbReference type="Proteomes" id="UP000308705">
    <property type="component" value="Unassembled WGS sequence"/>
</dbReference>
<evidence type="ECO:0000256" key="8">
    <source>
        <dbReference type="ARBA" id="ARBA00023012"/>
    </source>
</evidence>
<evidence type="ECO:0000256" key="5">
    <source>
        <dbReference type="ARBA" id="ARBA00022553"/>
    </source>
</evidence>
<evidence type="ECO:0000256" key="9">
    <source>
        <dbReference type="ARBA" id="ARBA00023026"/>
    </source>
</evidence>
<protein>
    <recommendedName>
        <fullName evidence="3">histidine kinase</fullName>
        <ecNumber evidence="3">2.7.13.3</ecNumber>
    </recommendedName>
</protein>
<keyword evidence="4" id="KW-1003">Cell membrane</keyword>
<evidence type="ECO:0000256" key="7">
    <source>
        <dbReference type="ARBA" id="ARBA00022777"/>
    </source>
</evidence>
<evidence type="ECO:0000256" key="1">
    <source>
        <dbReference type="ARBA" id="ARBA00000085"/>
    </source>
</evidence>
<keyword evidence="10" id="KW-0812">Transmembrane</keyword>
<dbReference type="Gene3D" id="6.10.340.10">
    <property type="match status" value="1"/>
</dbReference>
<dbReference type="CDD" id="cd00075">
    <property type="entry name" value="HATPase"/>
    <property type="match status" value="1"/>
</dbReference>
<feature type="transmembrane region" description="Helical" evidence="10">
    <location>
        <begin position="7"/>
        <end position="27"/>
    </location>
</feature>
<evidence type="ECO:0000256" key="10">
    <source>
        <dbReference type="SAM" id="Phobius"/>
    </source>
</evidence>
<evidence type="ECO:0000256" key="3">
    <source>
        <dbReference type="ARBA" id="ARBA00012438"/>
    </source>
</evidence>
<evidence type="ECO:0000259" key="11">
    <source>
        <dbReference type="PROSITE" id="PS50109"/>
    </source>
</evidence>
<dbReference type="SUPFAM" id="SSF47384">
    <property type="entry name" value="Homodimeric domain of signal transducing histidine kinase"/>
    <property type="match status" value="1"/>
</dbReference>
<reference evidence="12 13" key="1">
    <citation type="submission" date="2019-04" db="EMBL/GenBank/DDBJ databases">
        <title>Herbidospora sp. NEAU-GS14.nov., a novel actinomycete isolated from soil.</title>
        <authorList>
            <person name="Han L."/>
        </authorList>
    </citation>
    <scope>NUCLEOTIDE SEQUENCE [LARGE SCALE GENOMIC DNA]</scope>
    <source>
        <strain evidence="12 13">NEAU-GS14</strain>
    </source>
</reference>
<dbReference type="RefSeq" id="WP_137245539.1">
    <property type="nucleotide sequence ID" value="NZ_SZQA01000002.1"/>
</dbReference>
<dbReference type="SUPFAM" id="SSF55874">
    <property type="entry name" value="ATPase domain of HSP90 chaperone/DNA topoisomerase II/histidine kinase"/>
    <property type="match status" value="1"/>
</dbReference>
<evidence type="ECO:0000313" key="13">
    <source>
        <dbReference type="Proteomes" id="UP000308705"/>
    </source>
</evidence>
<dbReference type="InterPro" id="IPR004358">
    <property type="entry name" value="Sig_transdc_His_kin-like_C"/>
</dbReference>
<dbReference type="Gene3D" id="1.10.287.130">
    <property type="match status" value="1"/>
</dbReference>
<dbReference type="SMART" id="SM00388">
    <property type="entry name" value="HisKA"/>
    <property type="match status" value="1"/>
</dbReference>
<keyword evidence="5" id="KW-0597">Phosphoprotein</keyword>
<dbReference type="Pfam" id="PF02518">
    <property type="entry name" value="HATPase_c"/>
    <property type="match status" value="1"/>
</dbReference>
<dbReference type="PANTHER" id="PTHR44936">
    <property type="entry name" value="SENSOR PROTEIN CREC"/>
    <property type="match status" value="1"/>
</dbReference>
<dbReference type="PANTHER" id="PTHR44936:SF9">
    <property type="entry name" value="SENSOR PROTEIN CREC"/>
    <property type="match status" value="1"/>
</dbReference>
<dbReference type="InterPro" id="IPR003661">
    <property type="entry name" value="HisK_dim/P_dom"/>
</dbReference>
<keyword evidence="6" id="KW-0808">Transferase</keyword>
<dbReference type="Gene3D" id="3.30.565.10">
    <property type="entry name" value="Histidine kinase-like ATPase, C-terminal domain"/>
    <property type="match status" value="1"/>
</dbReference>
<dbReference type="SMART" id="SM00387">
    <property type="entry name" value="HATPase_c"/>
    <property type="match status" value="1"/>
</dbReference>
<dbReference type="InterPro" id="IPR005467">
    <property type="entry name" value="His_kinase_dom"/>
</dbReference>
<dbReference type="Pfam" id="PF00512">
    <property type="entry name" value="HisKA"/>
    <property type="match status" value="1"/>
</dbReference>
<proteinExistence type="predicted"/>
<feature type="domain" description="Histidine kinase" evidence="11">
    <location>
        <begin position="222"/>
        <end position="433"/>
    </location>
</feature>
<dbReference type="OrthoDB" id="5241347at2"/>
<dbReference type="InterPro" id="IPR003594">
    <property type="entry name" value="HATPase_dom"/>
</dbReference>
<keyword evidence="10" id="KW-1133">Transmembrane helix</keyword>